<sequence>MRRAAAPQEGCGVWLDTAELRLLSKPKVRTCRGCSVYVHRSNIDCIVYIRCLCEGNASIQKRQRFPTLRPKKEGKENISADAWGPRSGLGSPLKQTTCRLSTQWHRKESCLTPRKTVPLCLQEEEEDSFSKLFTQDSQGQHVIAHRNFQTRSPLKDQTNWISCKGISNHVQTVRFDTLLREDSDEDLDPEMLFTQDSQGNIVIKH</sequence>
<name>A0A8C9WGY7_SCLFO</name>
<proteinExistence type="predicted"/>
<reference evidence="1" key="2">
    <citation type="submission" date="2025-08" db="UniProtKB">
        <authorList>
            <consortium name="Ensembl"/>
        </authorList>
    </citation>
    <scope>IDENTIFICATION</scope>
</reference>
<evidence type="ECO:0000313" key="1">
    <source>
        <dbReference type="Ensembl" id="ENSSFOP00015075642.1"/>
    </source>
</evidence>
<dbReference type="GO" id="GO:0000922">
    <property type="term" value="C:spindle pole"/>
    <property type="evidence" value="ECO:0007669"/>
    <property type="project" value="TreeGrafter"/>
</dbReference>
<dbReference type="Pfam" id="PF15334">
    <property type="entry name" value="AIB"/>
    <property type="match status" value="1"/>
</dbReference>
<dbReference type="PANTHER" id="PTHR14526">
    <property type="entry name" value="AURORA KINASE A AND NINEIN-INTERACTING PROTEIN"/>
    <property type="match status" value="1"/>
</dbReference>
<dbReference type="Proteomes" id="UP000694397">
    <property type="component" value="Chromosome 23"/>
</dbReference>
<dbReference type="AlphaFoldDB" id="A0A8C9WGY7"/>
<dbReference type="OrthoDB" id="9946974at2759"/>
<dbReference type="Ensembl" id="ENSSFOT00015057603.1">
    <property type="protein sequence ID" value="ENSSFOP00015075642.1"/>
    <property type="gene ID" value="ENSSFOG00015031138.1"/>
</dbReference>
<keyword evidence="2" id="KW-1185">Reference proteome</keyword>
<reference evidence="1 2" key="1">
    <citation type="submission" date="2019-04" db="EMBL/GenBank/DDBJ databases">
        <authorList>
            <consortium name="Wellcome Sanger Institute Data Sharing"/>
        </authorList>
    </citation>
    <scope>NUCLEOTIDE SEQUENCE [LARGE SCALE GENOMIC DNA]</scope>
</reference>
<organism evidence="1 2">
    <name type="scientific">Scleropages formosus</name>
    <name type="common">Asian bonytongue</name>
    <name type="synonym">Osteoglossum formosum</name>
    <dbReference type="NCBI Taxonomy" id="113540"/>
    <lineage>
        <taxon>Eukaryota</taxon>
        <taxon>Metazoa</taxon>
        <taxon>Chordata</taxon>
        <taxon>Craniata</taxon>
        <taxon>Vertebrata</taxon>
        <taxon>Euteleostomi</taxon>
        <taxon>Actinopterygii</taxon>
        <taxon>Neopterygii</taxon>
        <taxon>Teleostei</taxon>
        <taxon>Osteoglossocephala</taxon>
        <taxon>Osteoglossomorpha</taxon>
        <taxon>Osteoglossiformes</taxon>
        <taxon>Osteoglossidae</taxon>
        <taxon>Scleropages</taxon>
    </lineage>
</organism>
<accession>A0A8C9WGY7</accession>
<reference evidence="1" key="3">
    <citation type="submission" date="2025-09" db="UniProtKB">
        <authorList>
            <consortium name="Ensembl"/>
        </authorList>
    </citation>
    <scope>IDENTIFICATION</scope>
</reference>
<dbReference type="GO" id="GO:0007051">
    <property type="term" value="P:spindle organization"/>
    <property type="evidence" value="ECO:0007669"/>
    <property type="project" value="TreeGrafter"/>
</dbReference>
<dbReference type="GeneTree" id="ENSGT01010000223133"/>
<protein>
    <submittedName>
        <fullName evidence="1">Uncharacterized protein</fullName>
    </submittedName>
</protein>
<dbReference type="PANTHER" id="PTHR14526:SF2">
    <property type="entry name" value="AURORA KINASE A AND NINEIN-INTERACTING PROTEIN"/>
    <property type="match status" value="1"/>
</dbReference>
<dbReference type="GO" id="GO:0005813">
    <property type="term" value="C:centrosome"/>
    <property type="evidence" value="ECO:0007669"/>
    <property type="project" value="TreeGrafter"/>
</dbReference>
<dbReference type="InterPro" id="IPR029286">
    <property type="entry name" value="AUNIP"/>
</dbReference>
<evidence type="ECO:0000313" key="2">
    <source>
        <dbReference type="Proteomes" id="UP000694397"/>
    </source>
</evidence>